<keyword evidence="2" id="KW-1185">Reference proteome</keyword>
<dbReference type="InterPro" id="IPR057085">
    <property type="entry name" value="Ig_Irg-7"/>
</dbReference>
<evidence type="ECO:0000313" key="2">
    <source>
        <dbReference type="Proteomes" id="UP000887566"/>
    </source>
</evidence>
<reference evidence="3" key="1">
    <citation type="submission" date="2022-11" db="UniProtKB">
        <authorList>
            <consortium name="WormBaseParasite"/>
        </authorList>
    </citation>
    <scope>IDENTIFICATION</scope>
</reference>
<dbReference type="InterPro" id="IPR006582">
    <property type="entry name" value="MD_domain"/>
</dbReference>
<dbReference type="PANTHER" id="PTHR47324">
    <property type="entry name" value="PROTEIN IRG-7-RELATED"/>
    <property type="match status" value="1"/>
</dbReference>
<evidence type="ECO:0000313" key="3">
    <source>
        <dbReference type="WBParaSite" id="PSAMB.scaffold646size44613.g7653.t1"/>
    </source>
</evidence>
<feature type="domain" description="MD" evidence="1">
    <location>
        <begin position="140"/>
        <end position="269"/>
    </location>
</feature>
<accession>A0A914X386</accession>
<dbReference type="AlphaFoldDB" id="A0A914X386"/>
<proteinExistence type="predicted"/>
<evidence type="ECO:0000259" key="1">
    <source>
        <dbReference type="SMART" id="SM00604"/>
    </source>
</evidence>
<dbReference type="Pfam" id="PF24415">
    <property type="entry name" value="Ig_Irg-7"/>
    <property type="match status" value="1"/>
</dbReference>
<dbReference type="WBParaSite" id="PSAMB.scaffold646size44613.g7653.t1">
    <property type="protein sequence ID" value="PSAMB.scaffold646size44613.g7653.t1"/>
    <property type="gene ID" value="PSAMB.scaffold646size44613.g7653"/>
</dbReference>
<dbReference type="InterPro" id="IPR057086">
    <property type="entry name" value="GBD_Irg-7_N"/>
</dbReference>
<dbReference type="SMART" id="SM00604">
    <property type="entry name" value="MD"/>
    <property type="match status" value="1"/>
</dbReference>
<dbReference type="Pfam" id="PF23623">
    <property type="entry name" value="GBD_IRG7_N"/>
    <property type="match status" value="1"/>
</dbReference>
<organism evidence="2 3">
    <name type="scientific">Plectus sambesii</name>
    <dbReference type="NCBI Taxonomy" id="2011161"/>
    <lineage>
        <taxon>Eukaryota</taxon>
        <taxon>Metazoa</taxon>
        <taxon>Ecdysozoa</taxon>
        <taxon>Nematoda</taxon>
        <taxon>Chromadorea</taxon>
        <taxon>Plectida</taxon>
        <taxon>Plectina</taxon>
        <taxon>Plectoidea</taxon>
        <taxon>Plectidae</taxon>
        <taxon>Plectus</taxon>
    </lineage>
</organism>
<sequence>MGTPMNWLVNKRQGQKMFLQLSSSLITLATVFAFCRSGHACAAGFTGQACDIPVCTKTGSVFPPSGHTNYGFLVNGESLLNCDLPGFNAAFYVDAHSTTITIDVLASGGNPKVLVHSNQTTDFKPDRVLQTSASRVVEQFDSLNDGSYVAGVSFSKPVGCVVQISAQTNLTVSLSFAPNAIHSDDGYSYLPDSVASNILVHVAGIQSPGNASTVVIYQSGSFLDRLSLTARSNCAYEYYTPMDVKCERLHTYYVEIFGSDEKGNRWMRSAQVPCIGPAGR</sequence>
<dbReference type="PANTHER" id="PTHR47324:SF3">
    <property type="entry name" value="EGF-LIKE DOMAIN-CONTAINING PROTEIN"/>
    <property type="match status" value="1"/>
</dbReference>
<protein>
    <submittedName>
        <fullName evidence="3">MD domain-containing protein</fullName>
    </submittedName>
</protein>
<name>A0A914X386_9BILA</name>
<dbReference type="InterPro" id="IPR053295">
    <property type="entry name" value="Innate_immunity_reg"/>
</dbReference>
<dbReference type="Proteomes" id="UP000887566">
    <property type="component" value="Unplaced"/>
</dbReference>